<accession>A0A6C0BGK1</accession>
<sequence length="279" mass="32848">MSCTSEPCYKCNIPFIVKDHIEPLMSVLSNELQDFQMNKMTTKCLNTGVMLLRFILGKDGVNIANQCDSVYTRNRHINLIDSNVNILDSLQKHVLSTKHRKRYLYYILITDGYFKKDQSTIYFPGHVLLIEKNSEPGHPRNPRNPRKPMYYIYQSFINEYDLKGHFDNMNGNVEMSHDEMKTFLAKITYIVFNGVWDQRCVNYWHDITKVDSSQYLNSDTTTAMYMCYRNQTIDGCLEILKTYVQQTINTTNDIQLKNRLSLVLTDIQNETKPQKYFYK</sequence>
<dbReference type="EMBL" id="MN739140">
    <property type="protein sequence ID" value="QHS90528.1"/>
    <property type="molecule type" value="Genomic_DNA"/>
</dbReference>
<proteinExistence type="predicted"/>
<dbReference type="AlphaFoldDB" id="A0A6C0BGK1"/>
<reference evidence="1" key="1">
    <citation type="journal article" date="2020" name="Nature">
        <title>Giant virus diversity and host interactions through global metagenomics.</title>
        <authorList>
            <person name="Schulz F."/>
            <person name="Roux S."/>
            <person name="Paez-Espino D."/>
            <person name="Jungbluth S."/>
            <person name="Walsh D.A."/>
            <person name="Denef V.J."/>
            <person name="McMahon K.D."/>
            <person name="Konstantinidis K.T."/>
            <person name="Eloe-Fadrosh E.A."/>
            <person name="Kyrpides N.C."/>
            <person name="Woyke T."/>
        </authorList>
    </citation>
    <scope>NUCLEOTIDE SEQUENCE</scope>
    <source>
        <strain evidence="1">GVMAG-M-3300010354-11</strain>
    </source>
</reference>
<protein>
    <submittedName>
        <fullName evidence="1">Uncharacterized protein</fullName>
    </submittedName>
</protein>
<name>A0A6C0BGK1_9ZZZZ</name>
<organism evidence="1">
    <name type="scientific">viral metagenome</name>
    <dbReference type="NCBI Taxonomy" id="1070528"/>
    <lineage>
        <taxon>unclassified sequences</taxon>
        <taxon>metagenomes</taxon>
        <taxon>organismal metagenomes</taxon>
    </lineage>
</organism>
<evidence type="ECO:0000313" key="1">
    <source>
        <dbReference type="EMBL" id="QHS90528.1"/>
    </source>
</evidence>